<dbReference type="InterPro" id="IPR032710">
    <property type="entry name" value="NTF2-like_dom_sf"/>
</dbReference>
<gene>
    <name evidence="4" type="ORF">NOG11_14645</name>
</gene>
<evidence type="ECO:0000313" key="5">
    <source>
        <dbReference type="Proteomes" id="UP001142610"/>
    </source>
</evidence>
<dbReference type="Pfam" id="PF12680">
    <property type="entry name" value="SnoaL_2"/>
    <property type="match status" value="1"/>
</dbReference>
<accession>A0A9X2LBD1</accession>
<evidence type="ECO:0000259" key="3">
    <source>
        <dbReference type="Pfam" id="PF13577"/>
    </source>
</evidence>
<dbReference type="InterPro" id="IPR037401">
    <property type="entry name" value="SnoaL-like"/>
</dbReference>
<dbReference type="EMBL" id="JANIBC010000024">
    <property type="protein sequence ID" value="MCQ8186619.1"/>
    <property type="molecule type" value="Genomic_DNA"/>
</dbReference>
<evidence type="ECO:0000256" key="1">
    <source>
        <dbReference type="SAM" id="SignalP"/>
    </source>
</evidence>
<dbReference type="Pfam" id="PF13577">
    <property type="entry name" value="SnoaL_4"/>
    <property type="match status" value="1"/>
</dbReference>
<keyword evidence="1" id="KW-0732">Signal</keyword>
<dbReference type="Gene3D" id="3.10.450.50">
    <property type="match status" value="2"/>
</dbReference>
<sequence>MSRLIGAAAMSFVTTVLTPNASAQDADVAAIETIVESVGTLADRGNFMDLEALYAPEVRVDYSSLSGQTAELKSPRGLMTEWAATLPGFDRTRHELSAVEAKVRGKQGSATADVVASHWLGEQFWQVEGRYAYEFENDDGNWLITSMTFVLEEETGSREIFGPAMEAAAANPPAIIVRQQTRDAVRTFLSGLEEKDMEKVNGVWAEDAVQHMPFSPEGFPKRVSGREGLMAHYAGWPENARNADFTSHLVFYDTLDPEVVFAEWRGNADIVPTGRTYRQTYGGLFHVEDGKIALFREYYDPAAFAYAFGLDGDRGSFRGEE</sequence>
<dbReference type="RefSeq" id="WP_256620557.1">
    <property type="nucleotide sequence ID" value="NZ_JANIBC010000024.1"/>
</dbReference>
<dbReference type="SUPFAM" id="SSF54427">
    <property type="entry name" value="NTF2-like"/>
    <property type="match status" value="2"/>
</dbReference>
<evidence type="ECO:0000259" key="2">
    <source>
        <dbReference type="Pfam" id="PF12680"/>
    </source>
</evidence>
<name>A0A9X2LBD1_9PROT</name>
<dbReference type="AlphaFoldDB" id="A0A9X2LBD1"/>
<organism evidence="4 5">
    <name type="scientific">Parvularcula maris</name>
    <dbReference type="NCBI Taxonomy" id="2965077"/>
    <lineage>
        <taxon>Bacteria</taxon>
        <taxon>Pseudomonadati</taxon>
        <taxon>Pseudomonadota</taxon>
        <taxon>Alphaproteobacteria</taxon>
        <taxon>Parvularculales</taxon>
        <taxon>Parvularculaceae</taxon>
        <taxon>Parvularcula</taxon>
    </lineage>
</organism>
<dbReference type="Proteomes" id="UP001142610">
    <property type="component" value="Unassembled WGS sequence"/>
</dbReference>
<feature type="domain" description="SnoaL-like" evidence="2">
    <location>
        <begin position="185"/>
        <end position="293"/>
    </location>
</feature>
<protein>
    <submittedName>
        <fullName evidence="4">Nuclear transport factor 2 family protein</fullName>
    </submittedName>
</protein>
<feature type="chain" id="PRO_5040803661" evidence="1">
    <location>
        <begin position="24"/>
        <end position="321"/>
    </location>
</feature>
<proteinExistence type="predicted"/>
<comment type="caution">
    <text evidence="4">The sequence shown here is derived from an EMBL/GenBank/DDBJ whole genome shotgun (WGS) entry which is preliminary data.</text>
</comment>
<feature type="signal peptide" evidence="1">
    <location>
        <begin position="1"/>
        <end position="23"/>
    </location>
</feature>
<keyword evidence="5" id="KW-1185">Reference proteome</keyword>
<feature type="domain" description="SnoaL-like" evidence="3">
    <location>
        <begin position="27"/>
        <end position="148"/>
    </location>
</feature>
<reference evidence="4" key="1">
    <citation type="submission" date="2022-07" db="EMBL/GenBank/DDBJ databases">
        <title>Parvularcula maris sp. nov., an algicidal bacterium isolated from seawater.</title>
        <authorList>
            <person name="Li F."/>
        </authorList>
    </citation>
    <scope>NUCLEOTIDE SEQUENCE</scope>
    <source>
        <strain evidence="4">BGMRC 0090</strain>
    </source>
</reference>
<evidence type="ECO:0000313" key="4">
    <source>
        <dbReference type="EMBL" id="MCQ8186619.1"/>
    </source>
</evidence>